<reference evidence="2 3" key="1">
    <citation type="submission" date="2022-04" db="EMBL/GenBank/DDBJ databases">
        <title>Streptomyces sp. nov. LCR6-01 isolated from Lichen of Dirinaria sp.</title>
        <authorList>
            <person name="Kanchanasin P."/>
            <person name="Tanasupawat S."/>
            <person name="Phongsopitanun W."/>
        </authorList>
    </citation>
    <scope>NUCLEOTIDE SEQUENCE [LARGE SCALE GENOMIC DNA]</scope>
    <source>
        <strain evidence="2 3">LCR6-01</strain>
    </source>
</reference>
<proteinExistence type="inferred from homology"/>
<dbReference type="Gene3D" id="1.10.287.1060">
    <property type="entry name" value="ESAT-6-like"/>
    <property type="match status" value="1"/>
</dbReference>
<gene>
    <name evidence="2" type="ORF">M1O15_24015</name>
</gene>
<organism evidence="2 3">
    <name type="scientific">Streptomyces lichenis</name>
    <dbReference type="NCBI Taxonomy" id="2306967"/>
    <lineage>
        <taxon>Bacteria</taxon>
        <taxon>Bacillati</taxon>
        <taxon>Actinomycetota</taxon>
        <taxon>Actinomycetes</taxon>
        <taxon>Kitasatosporales</taxon>
        <taxon>Streptomycetaceae</taxon>
        <taxon>Streptomyces</taxon>
    </lineage>
</organism>
<dbReference type="InterPro" id="IPR010310">
    <property type="entry name" value="T7SS_ESAT-6-like"/>
</dbReference>
<dbReference type="InterPro" id="IPR036689">
    <property type="entry name" value="ESAT-6-like_sf"/>
</dbReference>
<dbReference type="SUPFAM" id="SSF140453">
    <property type="entry name" value="EsxAB dimer-like"/>
    <property type="match status" value="1"/>
</dbReference>
<dbReference type="Proteomes" id="UP001522868">
    <property type="component" value="Unassembled WGS sequence"/>
</dbReference>
<keyword evidence="3" id="KW-1185">Reference proteome</keyword>
<evidence type="ECO:0000313" key="3">
    <source>
        <dbReference type="Proteomes" id="UP001522868"/>
    </source>
</evidence>
<evidence type="ECO:0000256" key="1">
    <source>
        <dbReference type="RuleBase" id="RU362001"/>
    </source>
</evidence>
<dbReference type="RefSeq" id="WP_248636219.1">
    <property type="nucleotide sequence ID" value="NZ_JALPTH010000026.1"/>
</dbReference>
<dbReference type="Pfam" id="PF06013">
    <property type="entry name" value="WXG100"/>
    <property type="match status" value="1"/>
</dbReference>
<dbReference type="EMBL" id="JALPTH010000026">
    <property type="protein sequence ID" value="MCK8680407.1"/>
    <property type="molecule type" value="Genomic_DNA"/>
</dbReference>
<accession>A0ABT0IGE5</accession>
<sequence>MTSKFDDGTMVVTYSSLDAASQTIKAQAERLYYSLEAIQAKIRQISDTFEGEARTAADANHAKWDAESRAILQSLKAIAKAVAEAAPAYQAGDKRAAGYF</sequence>
<protein>
    <recommendedName>
        <fullName evidence="1">ESAT-6-like protein</fullName>
    </recommendedName>
</protein>
<comment type="caution">
    <text evidence="2">The sequence shown here is derived from an EMBL/GenBank/DDBJ whole genome shotgun (WGS) entry which is preliminary data.</text>
</comment>
<dbReference type="NCBIfam" id="TIGR03930">
    <property type="entry name" value="WXG100_ESAT6"/>
    <property type="match status" value="1"/>
</dbReference>
<comment type="similarity">
    <text evidence="1">Belongs to the WXG100 family.</text>
</comment>
<evidence type="ECO:0000313" key="2">
    <source>
        <dbReference type="EMBL" id="MCK8680407.1"/>
    </source>
</evidence>
<name>A0ABT0IGE5_9ACTN</name>